<dbReference type="CDD" id="cd06550">
    <property type="entry name" value="TM_ABC_iron-siderophores_like"/>
    <property type="match status" value="1"/>
</dbReference>
<feature type="transmembrane region" description="Helical" evidence="8">
    <location>
        <begin position="241"/>
        <end position="268"/>
    </location>
</feature>
<feature type="transmembrane region" description="Helical" evidence="8">
    <location>
        <begin position="99"/>
        <end position="117"/>
    </location>
</feature>
<dbReference type="RefSeq" id="WP_002687054.1">
    <property type="nucleotide sequence ID" value="NZ_UFTJ01000001.1"/>
</dbReference>
<dbReference type="InterPro" id="IPR037294">
    <property type="entry name" value="ABC_BtuC-like"/>
</dbReference>
<accession>A0A376BYW9</accession>
<feature type="transmembrane region" description="Helical" evidence="8">
    <location>
        <begin position="71"/>
        <end position="92"/>
    </location>
</feature>
<feature type="transmembrane region" description="Helical" evidence="8">
    <location>
        <begin position="150"/>
        <end position="174"/>
    </location>
</feature>
<dbReference type="PANTHER" id="PTHR30472:SF70">
    <property type="entry name" value="MOLYBDATE IMPORT SYSTEM PERMEASE PROTEIN MOLB"/>
    <property type="match status" value="1"/>
</dbReference>
<evidence type="ECO:0000256" key="5">
    <source>
        <dbReference type="ARBA" id="ARBA00022692"/>
    </source>
</evidence>
<feature type="transmembrane region" description="Helical" evidence="8">
    <location>
        <begin position="306"/>
        <end position="327"/>
    </location>
</feature>
<evidence type="ECO:0000313" key="10">
    <source>
        <dbReference type="Proteomes" id="UP000255515"/>
    </source>
</evidence>
<dbReference type="PANTHER" id="PTHR30472">
    <property type="entry name" value="FERRIC ENTEROBACTIN TRANSPORT SYSTEM PERMEASE PROTEIN"/>
    <property type="match status" value="1"/>
</dbReference>
<comment type="similarity">
    <text evidence="2">Belongs to the binding-protein-dependent transport system permease family. FecCD subfamily.</text>
</comment>
<keyword evidence="6 8" id="KW-1133">Transmembrane helix</keyword>
<dbReference type="Gene3D" id="1.10.3470.10">
    <property type="entry name" value="ABC transporter involved in vitamin B12 uptake, BtuC"/>
    <property type="match status" value="1"/>
</dbReference>
<keyword evidence="5 8" id="KW-0812">Transmembrane</keyword>
<evidence type="ECO:0000256" key="1">
    <source>
        <dbReference type="ARBA" id="ARBA00004651"/>
    </source>
</evidence>
<dbReference type="GO" id="GO:0005886">
    <property type="term" value="C:plasma membrane"/>
    <property type="evidence" value="ECO:0007669"/>
    <property type="project" value="UniProtKB-SubCell"/>
</dbReference>
<name>A0A376BYW9_9FLAO</name>
<dbReference type="AlphaFoldDB" id="A0A376BYW9"/>
<dbReference type="EMBL" id="UFTJ01000001">
    <property type="protein sequence ID" value="SSZ46681.1"/>
    <property type="molecule type" value="Genomic_DNA"/>
</dbReference>
<dbReference type="InterPro" id="IPR000522">
    <property type="entry name" value="ABC_transptr_permease_BtuC"/>
</dbReference>
<organism evidence="9 10">
    <name type="scientific">Bergeyella zoohelcum</name>
    <dbReference type="NCBI Taxonomy" id="1015"/>
    <lineage>
        <taxon>Bacteria</taxon>
        <taxon>Pseudomonadati</taxon>
        <taxon>Bacteroidota</taxon>
        <taxon>Flavobacteriia</taxon>
        <taxon>Flavobacteriales</taxon>
        <taxon>Weeksellaceae</taxon>
        <taxon>Bergeyella</taxon>
    </lineage>
</organism>
<proteinExistence type="inferred from homology"/>
<evidence type="ECO:0000313" key="9">
    <source>
        <dbReference type="EMBL" id="SSZ46681.1"/>
    </source>
</evidence>
<evidence type="ECO:0000256" key="7">
    <source>
        <dbReference type="ARBA" id="ARBA00023136"/>
    </source>
</evidence>
<dbReference type="Proteomes" id="UP000255515">
    <property type="component" value="Unassembled WGS sequence"/>
</dbReference>
<comment type="subcellular location">
    <subcellularLocation>
        <location evidence="1">Cell membrane</location>
        <topology evidence="1">Multi-pass membrane protein</topology>
    </subcellularLocation>
</comment>
<dbReference type="SUPFAM" id="SSF81345">
    <property type="entry name" value="ABC transporter involved in vitamin B12 uptake, BtuC"/>
    <property type="match status" value="1"/>
</dbReference>
<sequence>MRKSVFNFLLFYVLPIPVLLASLFVGASEHASFVDYSTLFWKFIQGTLSTEELLRWEVDTNIILNIRLPRVLLTFLIGAALSTSGVVLQGVLRNPLVDSYLLGISSAAAFGASLAMVTEFLPIALSAFIFGFISVAVTYFIAANKGTYSIVSIVLSGMVVSGIFTALLSVVQYISNPFKLSAIVQWTLGKLNSATWEEIKQVFFPILISLIVIYIFRWRLNLISLGDEAAKAVGVNPALEKIVLVSAATLMTASSVASAGIISMYGLFLPHIIRMLSGANHVRLIPQSMLLGGTFLVLIDDFSRSLFAFEIPVGVFTMLIGGAYFVYLMKTNKLNWQ</sequence>
<dbReference type="GO" id="GO:0033214">
    <property type="term" value="P:siderophore-iron import into cell"/>
    <property type="evidence" value="ECO:0007669"/>
    <property type="project" value="TreeGrafter"/>
</dbReference>
<keyword evidence="4" id="KW-1003">Cell membrane</keyword>
<gene>
    <name evidence="9" type="ORF">NCTC11661_00332</name>
</gene>
<feature type="transmembrane region" description="Helical" evidence="8">
    <location>
        <begin position="202"/>
        <end position="220"/>
    </location>
</feature>
<dbReference type="GO" id="GO:0022857">
    <property type="term" value="F:transmembrane transporter activity"/>
    <property type="evidence" value="ECO:0007669"/>
    <property type="project" value="InterPro"/>
</dbReference>
<protein>
    <submittedName>
        <fullName evidence="9">Probable ABC transporter permease protein HI_1471</fullName>
    </submittedName>
</protein>
<keyword evidence="7 8" id="KW-0472">Membrane</keyword>
<evidence type="ECO:0000256" key="3">
    <source>
        <dbReference type="ARBA" id="ARBA00022448"/>
    </source>
</evidence>
<evidence type="ECO:0000256" key="8">
    <source>
        <dbReference type="SAM" id="Phobius"/>
    </source>
</evidence>
<evidence type="ECO:0000256" key="6">
    <source>
        <dbReference type="ARBA" id="ARBA00022989"/>
    </source>
</evidence>
<dbReference type="Pfam" id="PF01032">
    <property type="entry name" value="FecCD"/>
    <property type="match status" value="1"/>
</dbReference>
<reference evidence="9 10" key="1">
    <citation type="submission" date="2018-06" db="EMBL/GenBank/DDBJ databases">
        <authorList>
            <consortium name="Pathogen Informatics"/>
            <person name="Doyle S."/>
        </authorList>
    </citation>
    <scope>NUCLEOTIDE SEQUENCE [LARGE SCALE GENOMIC DNA]</scope>
    <source>
        <strain evidence="9 10">NCTC11661</strain>
    </source>
</reference>
<evidence type="ECO:0000256" key="4">
    <source>
        <dbReference type="ARBA" id="ARBA00022475"/>
    </source>
</evidence>
<keyword evidence="3" id="KW-0813">Transport</keyword>
<feature type="transmembrane region" description="Helical" evidence="8">
    <location>
        <begin position="123"/>
        <end position="143"/>
    </location>
</feature>
<evidence type="ECO:0000256" key="2">
    <source>
        <dbReference type="ARBA" id="ARBA00007935"/>
    </source>
</evidence>